<organism evidence="2 3">
    <name type="scientific">Patiriisocius marinistellae</name>
    <dbReference type="NCBI Taxonomy" id="2494560"/>
    <lineage>
        <taxon>Bacteria</taxon>
        <taxon>Pseudomonadati</taxon>
        <taxon>Bacteroidota</taxon>
        <taxon>Flavobacteriia</taxon>
        <taxon>Flavobacteriales</taxon>
        <taxon>Flavobacteriaceae</taxon>
        <taxon>Patiriisocius</taxon>
    </lineage>
</organism>
<accession>A0A5J4FYD7</accession>
<reference evidence="2 3" key="1">
    <citation type="submission" date="2019-08" db="EMBL/GenBank/DDBJ databases">
        <title>Ulvibacter marinistellae sp. nov., isolated from a starfish, Patiria pectinifera.</title>
        <authorList>
            <person name="Kawano K."/>
            <person name="Ushijima N."/>
            <person name="Kihara M."/>
            <person name="Itoh H."/>
        </authorList>
    </citation>
    <scope>NUCLEOTIDE SEQUENCE [LARGE SCALE GENOMIC DNA]</scope>
    <source>
        <strain evidence="2 3">KK4</strain>
    </source>
</reference>
<feature type="region of interest" description="Disordered" evidence="1">
    <location>
        <begin position="101"/>
        <end position="121"/>
    </location>
</feature>
<evidence type="ECO:0000313" key="3">
    <source>
        <dbReference type="Proteomes" id="UP000326994"/>
    </source>
</evidence>
<sequence length="121" mass="14347">MKFLKQTLLLTSLIIFSSCESEIIEQNSVNENFQSNITNSTRSVEIGEVLVVWEEGISERRKEVKRQDLIEREFLFTWDICPENLNMEIWTYNLMHRGKPKVKTDSDSDYEKWLPNENCPE</sequence>
<dbReference type="PROSITE" id="PS51257">
    <property type="entry name" value="PROKAR_LIPOPROTEIN"/>
    <property type="match status" value="1"/>
</dbReference>
<protein>
    <submittedName>
        <fullName evidence="2">Uncharacterized protein</fullName>
    </submittedName>
</protein>
<evidence type="ECO:0000313" key="2">
    <source>
        <dbReference type="EMBL" id="GEQ86194.1"/>
    </source>
</evidence>
<comment type="caution">
    <text evidence="2">The sequence shown here is derived from an EMBL/GenBank/DDBJ whole genome shotgun (WGS) entry which is preliminary data.</text>
</comment>
<dbReference type="EMBL" id="BKCF01000002">
    <property type="protein sequence ID" value="GEQ86194.1"/>
    <property type="molecule type" value="Genomic_DNA"/>
</dbReference>
<dbReference type="AlphaFoldDB" id="A0A5J4FYD7"/>
<evidence type="ECO:0000256" key="1">
    <source>
        <dbReference type="SAM" id="MobiDB-lite"/>
    </source>
</evidence>
<dbReference type="RefSeq" id="WP_151894119.1">
    <property type="nucleotide sequence ID" value="NZ_BKCF01000002.1"/>
</dbReference>
<keyword evidence="3" id="KW-1185">Reference proteome</keyword>
<gene>
    <name evidence="2" type="ORF">ULMS_17020</name>
</gene>
<name>A0A5J4FYD7_9FLAO</name>
<dbReference type="Proteomes" id="UP000326994">
    <property type="component" value="Unassembled WGS sequence"/>
</dbReference>
<proteinExistence type="predicted"/>
<feature type="compositionally biased region" description="Basic and acidic residues" evidence="1">
    <location>
        <begin position="102"/>
        <end position="114"/>
    </location>
</feature>